<feature type="compositionally biased region" description="Polar residues" evidence="1">
    <location>
        <begin position="30"/>
        <end position="41"/>
    </location>
</feature>
<proteinExistence type="predicted"/>
<dbReference type="Proteomes" id="UP000317650">
    <property type="component" value="Chromosome 4"/>
</dbReference>
<comment type="caution">
    <text evidence="2">The sequence shown here is derived from an EMBL/GenBank/DDBJ whole genome shotgun (WGS) entry which is preliminary data.</text>
</comment>
<feature type="region of interest" description="Disordered" evidence="1">
    <location>
        <begin position="1"/>
        <end position="71"/>
    </location>
</feature>
<keyword evidence="3" id="KW-1185">Reference proteome</keyword>
<organism evidence="2 3">
    <name type="scientific">Musa balbisiana</name>
    <name type="common">Banana</name>
    <dbReference type="NCBI Taxonomy" id="52838"/>
    <lineage>
        <taxon>Eukaryota</taxon>
        <taxon>Viridiplantae</taxon>
        <taxon>Streptophyta</taxon>
        <taxon>Embryophyta</taxon>
        <taxon>Tracheophyta</taxon>
        <taxon>Spermatophyta</taxon>
        <taxon>Magnoliopsida</taxon>
        <taxon>Liliopsida</taxon>
        <taxon>Zingiberales</taxon>
        <taxon>Musaceae</taxon>
        <taxon>Musa</taxon>
    </lineage>
</organism>
<protein>
    <submittedName>
        <fullName evidence="2">Uncharacterized protein</fullName>
    </submittedName>
</protein>
<accession>A0A4S8KBG5</accession>
<dbReference type="EMBL" id="PYDT01000001">
    <property type="protein sequence ID" value="THU72433.1"/>
    <property type="molecule type" value="Genomic_DNA"/>
</dbReference>
<reference evidence="2 3" key="1">
    <citation type="journal article" date="2019" name="Nat. Plants">
        <title>Genome sequencing of Musa balbisiana reveals subgenome evolution and function divergence in polyploid bananas.</title>
        <authorList>
            <person name="Yao X."/>
        </authorList>
    </citation>
    <scope>NUCLEOTIDE SEQUENCE [LARGE SCALE GENOMIC DNA]</scope>
    <source>
        <strain evidence="3">cv. DH-PKW</strain>
        <tissue evidence="2">Leaves</tissue>
    </source>
</reference>
<evidence type="ECO:0000313" key="3">
    <source>
        <dbReference type="Proteomes" id="UP000317650"/>
    </source>
</evidence>
<evidence type="ECO:0000313" key="2">
    <source>
        <dbReference type="EMBL" id="THU72433.1"/>
    </source>
</evidence>
<evidence type="ECO:0000256" key="1">
    <source>
        <dbReference type="SAM" id="MobiDB-lite"/>
    </source>
</evidence>
<dbReference type="AlphaFoldDB" id="A0A4S8KBG5"/>
<sequence length="93" mass="10254">MDGIARSGRGLDSGAMRGREERKPRRGPSIQANDSNGSEGLSGTARARSGEEGLRGRRLFCSSENHQQMDRPRFWVLRPRPVPSLPLVNQSVP</sequence>
<name>A0A4S8KBG5_MUSBA</name>
<gene>
    <name evidence="2" type="ORF">C4D60_Mb04t12080</name>
</gene>